<protein>
    <submittedName>
        <fullName evidence="2">Transcriptional regulator with XRE-family HTH domain</fullName>
    </submittedName>
</protein>
<dbReference type="CDD" id="cd00093">
    <property type="entry name" value="HTH_XRE"/>
    <property type="match status" value="1"/>
</dbReference>
<keyword evidence="3" id="KW-1185">Reference proteome</keyword>
<dbReference type="RefSeq" id="WP_086862224.1">
    <property type="nucleotide sequence ID" value="NZ_JADBEG010000001.1"/>
</dbReference>
<dbReference type="Proteomes" id="UP000631670">
    <property type="component" value="Unassembled WGS sequence"/>
</dbReference>
<gene>
    <name evidence="2" type="ORF">H4696_001187</name>
</gene>
<dbReference type="InterPro" id="IPR001387">
    <property type="entry name" value="Cro/C1-type_HTH"/>
</dbReference>
<sequence length="267" mass="29921">MIDNASLSHPSLYVLGRALRQHRNDRGLSLRELARQMGIGPATLSGWEKGERPIPAVRLGWIFGFLKIAATECQLLIRLHAESDRATYVESFDSDVTSLQQAYDRYTLRTFAWAPKVVPAPLQTFDYAHAVLGARAARPDDVDQEILTRQAQKLDRNPHHRYFLVLGAAALTLESVPPEVLQAQLKEITDPGTRRRIETRVVSSEARGASTIEPFMIYETAEKVFTVVLKHEHATIYLSDPATVAHYRSTFKMLHQKAAAYAPGESC</sequence>
<evidence type="ECO:0000313" key="3">
    <source>
        <dbReference type="Proteomes" id="UP000631670"/>
    </source>
</evidence>
<dbReference type="PROSITE" id="PS50943">
    <property type="entry name" value="HTH_CROC1"/>
    <property type="match status" value="1"/>
</dbReference>
<dbReference type="Pfam" id="PF13560">
    <property type="entry name" value="HTH_31"/>
    <property type="match status" value="1"/>
</dbReference>
<name>A0ABR9HT31_9PSEU</name>
<comment type="caution">
    <text evidence="2">The sequence shown here is derived from an EMBL/GenBank/DDBJ whole genome shotgun (WGS) entry which is preliminary data.</text>
</comment>
<accession>A0ABR9HT31</accession>
<dbReference type="InterPro" id="IPR043917">
    <property type="entry name" value="DUF5753"/>
</dbReference>
<feature type="domain" description="HTH cro/C1-type" evidence="1">
    <location>
        <begin position="19"/>
        <end position="52"/>
    </location>
</feature>
<dbReference type="SMART" id="SM00530">
    <property type="entry name" value="HTH_XRE"/>
    <property type="match status" value="1"/>
</dbReference>
<dbReference type="InterPro" id="IPR010982">
    <property type="entry name" value="Lambda_DNA-bd_dom_sf"/>
</dbReference>
<proteinExistence type="predicted"/>
<organism evidence="2 3">
    <name type="scientific">Amycolatopsis lexingtonensis</name>
    <dbReference type="NCBI Taxonomy" id="218822"/>
    <lineage>
        <taxon>Bacteria</taxon>
        <taxon>Bacillati</taxon>
        <taxon>Actinomycetota</taxon>
        <taxon>Actinomycetes</taxon>
        <taxon>Pseudonocardiales</taxon>
        <taxon>Pseudonocardiaceae</taxon>
        <taxon>Amycolatopsis</taxon>
    </lineage>
</organism>
<dbReference type="EMBL" id="JADBEG010000001">
    <property type="protein sequence ID" value="MBE1494087.1"/>
    <property type="molecule type" value="Genomic_DNA"/>
</dbReference>
<dbReference type="Gene3D" id="1.10.260.40">
    <property type="entry name" value="lambda repressor-like DNA-binding domains"/>
    <property type="match status" value="1"/>
</dbReference>
<dbReference type="Pfam" id="PF19054">
    <property type="entry name" value="DUF5753"/>
    <property type="match status" value="1"/>
</dbReference>
<dbReference type="SUPFAM" id="SSF47413">
    <property type="entry name" value="lambda repressor-like DNA-binding domains"/>
    <property type="match status" value="1"/>
</dbReference>
<reference evidence="2 3" key="1">
    <citation type="submission" date="2020-10" db="EMBL/GenBank/DDBJ databases">
        <title>Sequencing the genomes of 1000 actinobacteria strains.</title>
        <authorList>
            <person name="Klenk H.-P."/>
        </authorList>
    </citation>
    <scope>NUCLEOTIDE SEQUENCE [LARGE SCALE GENOMIC DNA]</scope>
    <source>
        <strain evidence="2 3">DSM 44653</strain>
    </source>
</reference>
<evidence type="ECO:0000313" key="2">
    <source>
        <dbReference type="EMBL" id="MBE1494087.1"/>
    </source>
</evidence>
<evidence type="ECO:0000259" key="1">
    <source>
        <dbReference type="PROSITE" id="PS50943"/>
    </source>
</evidence>